<dbReference type="Proteomes" id="UP001149954">
    <property type="component" value="Unassembled WGS sequence"/>
</dbReference>
<evidence type="ECO:0000313" key="11">
    <source>
        <dbReference type="EMBL" id="KAJ5512284.1"/>
    </source>
</evidence>
<dbReference type="EMBL" id="JAPWDS010000002">
    <property type="protein sequence ID" value="KAJ5512284.1"/>
    <property type="molecule type" value="Genomic_DNA"/>
</dbReference>
<evidence type="ECO:0000256" key="4">
    <source>
        <dbReference type="ARBA" id="ARBA00022741"/>
    </source>
</evidence>
<reference evidence="11" key="1">
    <citation type="submission" date="2022-12" db="EMBL/GenBank/DDBJ databases">
        <authorList>
            <person name="Petersen C."/>
        </authorList>
    </citation>
    <scope>NUCLEOTIDE SEQUENCE</scope>
    <source>
        <strain evidence="11">IBT 29495</strain>
    </source>
</reference>
<dbReference type="Gene3D" id="1.20.5.510">
    <property type="entry name" value="Single helix bin"/>
    <property type="match status" value="1"/>
</dbReference>
<comment type="caution">
    <text evidence="11">The sequence shown here is derived from an EMBL/GenBank/DDBJ whole genome shotgun (WGS) entry which is preliminary data.</text>
</comment>
<feature type="region of interest" description="Disordered" evidence="8">
    <location>
        <begin position="197"/>
        <end position="247"/>
    </location>
</feature>
<reference evidence="11" key="2">
    <citation type="journal article" date="2023" name="IMA Fungus">
        <title>Comparative genomic study of the Penicillium genus elucidates a diverse pangenome and 15 lateral gene transfer events.</title>
        <authorList>
            <person name="Petersen C."/>
            <person name="Sorensen T."/>
            <person name="Nielsen M.R."/>
            <person name="Sondergaard T.E."/>
            <person name="Sorensen J.L."/>
            <person name="Fitzpatrick D.A."/>
            <person name="Frisvad J.C."/>
            <person name="Nielsen K.L."/>
        </authorList>
    </citation>
    <scope>NUCLEOTIDE SEQUENCE</scope>
    <source>
        <strain evidence="11">IBT 29495</strain>
    </source>
</reference>
<keyword evidence="4" id="KW-0547">Nucleotide-binding</keyword>
<organism evidence="11 12">
    <name type="scientific">Penicillium fimorum</name>
    <dbReference type="NCBI Taxonomy" id="1882269"/>
    <lineage>
        <taxon>Eukaryota</taxon>
        <taxon>Fungi</taxon>
        <taxon>Dikarya</taxon>
        <taxon>Ascomycota</taxon>
        <taxon>Pezizomycotina</taxon>
        <taxon>Eurotiomycetes</taxon>
        <taxon>Eurotiomycetidae</taxon>
        <taxon>Eurotiales</taxon>
        <taxon>Aspergillaceae</taxon>
        <taxon>Penicillium</taxon>
    </lineage>
</organism>
<dbReference type="InterPro" id="IPR051694">
    <property type="entry name" value="Immunoregulatory_rcpt-like"/>
</dbReference>
<feature type="transmembrane region" description="Helical" evidence="9">
    <location>
        <begin position="152"/>
        <end position="175"/>
    </location>
</feature>
<keyword evidence="3 9" id="KW-0812">Transmembrane</keyword>
<evidence type="ECO:0000259" key="10">
    <source>
        <dbReference type="Pfam" id="PF21314"/>
    </source>
</evidence>
<feature type="region of interest" description="Disordered" evidence="8">
    <location>
        <begin position="104"/>
        <end position="150"/>
    </location>
</feature>
<feature type="compositionally biased region" description="Polar residues" evidence="8">
    <location>
        <begin position="199"/>
        <end position="217"/>
    </location>
</feature>
<evidence type="ECO:0000256" key="9">
    <source>
        <dbReference type="SAM" id="Phobius"/>
    </source>
</evidence>
<evidence type="ECO:0000256" key="2">
    <source>
        <dbReference type="ARBA" id="ARBA00022553"/>
    </source>
</evidence>
<dbReference type="GO" id="GO:0071944">
    <property type="term" value="C:cell periphery"/>
    <property type="evidence" value="ECO:0007669"/>
    <property type="project" value="UniProtKB-ARBA"/>
</dbReference>
<protein>
    <recommendedName>
        <fullName evidence="10">Epidermal growth factor receptor-like transmembrane-juxtamembrane segment domain-containing protein</fullName>
    </recommendedName>
</protein>
<keyword evidence="12" id="KW-1185">Reference proteome</keyword>
<keyword evidence="2" id="KW-0597">Phosphoprotein</keyword>
<dbReference type="GO" id="GO:0005524">
    <property type="term" value="F:ATP binding"/>
    <property type="evidence" value="ECO:0007669"/>
    <property type="project" value="UniProtKB-KW"/>
</dbReference>
<evidence type="ECO:0000256" key="1">
    <source>
        <dbReference type="ARBA" id="ARBA00004167"/>
    </source>
</evidence>
<name>A0A9X0C8F0_9EURO</name>
<evidence type="ECO:0000313" key="12">
    <source>
        <dbReference type="Proteomes" id="UP001149954"/>
    </source>
</evidence>
<evidence type="ECO:0000256" key="3">
    <source>
        <dbReference type="ARBA" id="ARBA00022692"/>
    </source>
</evidence>
<dbReference type="GO" id="GO:0016020">
    <property type="term" value="C:membrane"/>
    <property type="evidence" value="ECO:0007669"/>
    <property type="project" value="UniProtKB-SubCell"/>
</dbReference>
<sequence>MPKDSSGPPYGFAIRRKTNCLAGEGRTIASAGFVRCCPSGSAFNDANTGMCCPSEEDCRSEISNPPHCADEAWLLFENEGGGYFCCEDNLVGFHMKTGVGCAEKDDPKYPDVHSATSSSSTMSSNSITSTSSATSNSSPTTSTSSSSSNTGAIAGGVVGGVAGLAIILVLLWYFMRRRRQKQPHRDPTPVTEAAMRQYQPVQTSQHPSELDSPSTKPSELEDQVYVPELPNYKNNPLVHELPENSRT</sequence>
<comment type="subcellular location">
    <subcellularLocation>
        <location evidence="1">Membrane</location>
        <topology evidence="1">Single-pass membrane protein</topology>
    </subcellularLocation>
</comment>
<feature type="domain" description="Epidermal growth factor receptor-like transmembrane-juxtamembrane segment" evidence="10">
    <location>
        <begin position="153"/>
        <end position="181"/>
    </location>
</feature>
<feature type="compositionally biased region" description="Low complexity" evidence="8">
    <location>
        <begin position="114"/>
        <end position="150"/>
    </location>
</feature>
<dbReference type="OrthoDB" id="4779287at2759"/>
<keyword evidence="7 9" id="KW-0472">Membrane</keyword>
<dbReference type="Pfam" id="PF21314">
    <property type="entry name" value="TM_ErbB1"/>
    <property type="match status" value="1"/>
</dbReference>
<evidence type="ECO:0000256" key="6">
    <source>
        <dbReference type="ARBA" id="ARBA00022989"/>
    </source>
</evidence>
<dbReference type="AlphaFoldDB" id="A0A9X0C8F0"/>
<accession>A0A9X0C8F0</accession>
<keyword evidence="5" id="KW-0067">ATP-binding</keyword>
<proteinExistence type="predicted"/>
<dbReference type="PANTHER" id="PTHR15549:SF27">
    <property type="entry name" value="CHITIN-BINDING TYPE-1 DOMAIN-CONTAINING PROTEIN"/>
    <property type="match status" value="1"/>
</dbReference>
<gene>
    <name evidence="11" type="ORF">N7463_001836</name>
</gene>
<keyword evidence="6 9" id="KW-1133">Transmembrane helix</keyword>
<dbReference type="InterPro" id="IPR049328">
    <property type="entry name" value="TM_ErbB1"/>
</dbReference>
<evidence type="ECO:0000256" key="8">
    <source>
        <dbReference type="SAM" id="MobiDB-lite"/>
    </source>
</evidence>
<evidence type="ECO:0000256" key="5">
    <source>
        <dbReference type="ARBA" id="ARBA00022840"/>
    </source>
</evidence>
<dbReference type="PANTHER" id="PTHR15549">
    <property type="entry name" value="PAIRED IMMUNOGLOBULIN-LIKE TYPE 2 RECEPTOR"/>
    <property type="match status" value="1"/>
</dbReference>
<evidence type="ECO:0000256" key="7">
    <source>
        <dbReference type="ARBA" id="ARBA00023136"/>
    </source>
</evidence>